<dbReference type="PATRIC" id="fig|1445510.3.peg.2077"/>
<dbReference type="GO" id="GO:0005737">
    <property type="term" value="C:cytoplasm"/>
    <property type="evidence" value="ECO:0007669"/>
    <property type="project" value="TreeGrafter"/>
</dbReference>
<protein>
    <submittedName>
        <fullName evidence="4">Putative Zn-dependent hydrolase of the beta-lactamase fold</fullName>
    </submittedName>
</protein>
<evidence type="ECO:0000256" key="1">
    <source>
        <dbReference type="SAM" id="Coils"/>
    </source>
</evidence>
<dbReference type="InterPro" id="IPR041141">
    <property type="entry name" value="CmlA_N"/>
</dbReference>
<sequence>MGDSYYLKEDVYIEPLFNHWYAWPYLMAPATAARHLTNTHRRIMKSYVKNYELHILAKEHKALTGGDFVDCTEEQLEDIKQLIAEIEDNCSELVALSSDIKKLNELMASHVTGESIEYLYEQVPEGLKGYVELFMDMEHNPGYRLIEPLLYNSHYYRPDLQSISLGLISKVGDRPFVFSTPRLPDNNHLQLDAEFNDPFWDTLCRAREYPLSSQQIKELFDGRQLSGGLTVEELFTETPSQHQHQPVTSGIRLTYTGHAGFLIESEDVSILIDPVIASRGDQYANDVVSFSELPEKIDYICLTHNHQDHINIETLLQLRYKTGKILVPKNNGGSLADPSMKLILKQLKFTVEEMEDLDQIEISHGRITAIPFLGEHGDLNIRSKAAWLVELRGKKCFFGADSANPDINLYRHMQPLLADADVFAVGMECVGAPYTWLYGALNTKKVAPVIRESRRLNGSDSAQAIEMVKLLKPRQVFIYALGMEPWYKYFIGLDYSEGAKQIDESDHMLKLCEGIKTPAEKLFGRKVMSLVTSA</sequence>
<feature type="domain" description="Metallo-beta-lactamase" evidence="2">
    <location>
        <begin position="270"/>
        <end position="425"/>
    </location>
</feature>
<reference evidence="4 5" key="1">
    <citation type="submission" date="2014-01" db="EMBL/GenBank/DDBJ databases">
        <title>Full genme sequencing of cellulolytic bacterium Gynuella sunshinyii YC6258T gen. nov., sp. nov.</title>
        <authorList>
            <person name="Khan H."/>
            <person name="Chung E.J."/>
            <person name="Chung Y.R."/>
        </authorList>
    </citation>
    <scope>NUCLEOTIDE SEQUENCE [LARGE SCALE GENOMIC DNA]</scope>
    <source>
        <strain evidence="4 5">YC6258</strain>
    </source>
</reference>
<dbReference type="KEGG" id="gsn:YC6258_02118"/>
<dbReference type="Pfam" id="PF12706">
    <property type="entry name" value="Lactamase_B_2"/>
    <property type="match status" value="1"/>
</dbReference>
<dbReference type="PANTHER" id="PTHR15032">
    <property type="entry name" value="N-ACYL-PHOSPHATIDYLETHANOLAMINE-HYDROLYZING PHOSPHOLIPASE D"/>
    <property type="match status" value="1"/>
</dbReference>
<gene>
    <name evidence="4" type="ORF">YC6258_02118</name>
</gene>
<dbReference type="SUPFAM" id="SSF56281">
    <property type="entry name" value="Metallo-hydrolase/oxidoreductase"/>
    <property type="match status" value="1"/>
</dbReference>
<proteinExistence type="predicted"/>
<feature type="domain" description="Diiron non-heme beta-hydroxylase N-terminal" evidence="3">
    <location>
        <begin position="6"/>
        <end position="239"/>
    </location>
</feature>
<dbReference type="Pfam" id="PF18456">
    <property type="entry name" value="CmlA_N"/>
    <property type="match status" value="1"/>
</dbReference>
<dbReference type="InterPro" id="IPR001279">
    <property type="entry name" value="Metallo-B-lactamas"/>
</dbReference>
<dbReference type="RefSeq" id="WP_044616748.1">
    <property type="nucleotide sequence ID" value="NZ_CP007142.1"/>
</dbReference>
<evidence type="ECO:0000313" key="4">
    <source>
        <dbReference type="EMBL" id="AJQ94156.1"/>
    </source>
</evidence>
<keyword evidence="4" id="KW-0378">Hydrolase</keyword>
<evidence type="ECO:0000259" key="3">
    <source>
        <dbReference type="Pfam" id="PF18456"/>
    </source>
</evidence>
<accession>A0A0C5VIR6</accession>
<keyword evidence="1" id="KW-0175">Coiled coil</keyword>
<evidence type="ECO:0000313" key="5">
    <source>
        <dbReference type="Proteomes" id="UP000032266"/>
    </source>
</evidence>
<evidence type="ECO:0000259" key="2">
    <source>
        <dbReference type="Pfam" id="PF12706"/>
    </source>
</evidence>
<dbReference type="GO" id="GO:0016787">
    <property type="term" value="F:hydrolase activity"/>
    <property type="evidence" value="ECO:0007669"/>
    <property type="project" value="UniProtKB-KW"/>
</dbReference>
<dbReference type="Gene3D" id="3.60.15.10">
    <property type="entry name" value="Ribonuclease Z/Hydroxyacylglutathione hydrolase-like"/>
    <property type="match status" value="1"/>
</dbReference>
<dbReference type="Proteomes" id="UP000032266">
    <property type="component" value="Chromosome"/>
</dbReference>
<dbReference type="PANTHER" id="PTHR15032:SF4">
    <property type="entry name" value="N-ACYL-PHOSPHATIDYLETHANOLAMINE-HYDROLYZING PHOSPHOLIPASE D"/>
    <property type="match status" value="1"/>
</dbReference>
<dbReference type="OrthoDB" id="5657199at2"/>
<dbReference type="InterPro" id="IPR036866">
    <property type="entry name" value="RibonucZ/Hydroxyglut_hydro"/>
</dbReference>
<organism evidence="4 5">
    <name type="scientific">Gynuella sunshinyii YC6258</name>
    <dbReference type="NCBI Taxonomy" id="1445510"/>
    <lineage>
        <taxon>Bacteria</taxon>
        <taxon>Pseudomonadati</taxon>
        <taxon>Pseudomonadota</taxon>
        <taxon>Gammaproteobacteria</taxon>
        <taxon>Oceanospirillales</taxon>
        <taxon>Saccharospirillaceae</taxon>
        <taxon>Gynuella</taxon>
    </lineage>
</organism>
<dbReference type="AlphaFoldDB" id="A0A0C5VIR6"/>
<name>A0A0C5VIR6_9GAMM</name>
<dbReference type="EMBL" id="CP007142">
    <property type="protein sequence ID" value="AJQ94156.1"/>
    <property type="molecule type" value="Genomic_DNA"/>
</dbReference>
<keyword evidence="5" id="KW-1185">Reference proteome</keyword>
<dbReference type="HOGENOM" id="CLU_516704_0_0_6"/>
<feature type="coiled-coil region" evidence="1">
    <location>
        <begin position="69"/>
        <end position="96"/>
    </location>
</feature>
<dbReference type="STRING" id="1445510.YC6258_02118"/>